<dbReference type="InterPro" id="IPR010985">
    <property type="entry name" value="Ribbon_hlx_hlx"/>
</dbReference>
<sequence length="71" mass="7729">MSYRELVENGADRTTIQSYLTQGEMSTTTVRIPANLKAAITEEASLSGMSFSAFIRLCAIQRLTADASDSH</sequence>
<dbReference type="GO" id="GO:0006355">
    <property type="term" value="P:regulation of DNA-templated transcription"/>
    <property type="evidence" value="ECO:0007669"/>
    <property type="project" value="InterPro"/>
</dbReference>
<gene>
    <name evidence="1" type="ORF">SAMN04489857_1188</name>
</gene>
<organism evidence="1 2">
    <name type="scientific">Parafannyhessea umbonata</name>
    <dbReference type="NCBI Taxonomy" id="604330"/>
    <lineage>
        <taxon>Bacteria</taxon>
        <taxon>Bacillati</taxon>
        <taxon>Actinomycetota</taxon>
        <taxon>Coriobacteriia</taxon>
        <taxon>Coriobacteriales</taxon>
        <taxon>Atopobiaceae</taxon>
        <taxon>Parafannyhessea</taxon>
    </lineage>
</organism>
<name>A0A1H1LXE8_9ACTN</name>
<dbReference type="SUPFAM" id="SSF47598">
    <property type="entry name" value="Ribbon-helix-helix"/>
    <property type="match status" value="1"/>
</dbReference>
<evidence type="ECO:0000313" key="2">
    <source>
        <dbReference type="Proteomes" id="UP000199480"/>
    </source>
</evidence>
<evidence type="ECO:0000313" key="1">
    <source>
        <dbReference type="EMBL" id="SDR79226.1"/>
    </source>
</evidence>
<dbReference type="GeneID" id="78500543"/>
<dbReference type="RefSeq" id="WP_090862510.1">
    <property type="nucleotide sequence ID" value="NZ_JAQYHA010000017.1"/>
</dbReference>
<dbReference type="AlphaFoldDB" id="A0A1H1LXE8"/>
<dbReference type="OrthoDB" id="3174959at2"/>
<dbReference type="Proteomes" id="UP000199480">
    <property type="component" value="Chromosome I"/>
</dbReference>
<proteinExistence type="predicted"/>
<accession>A0A1H1LXE8</accession>
<reference evidence="2" key="1">
    <citation type="submission" date="2016-10" db="EMBL/GenBank/DDBJ databases">
        <authorList>
            <person name="Varghese N."/>
            <person name="Submissions S."/>
        </authorList>
    </citation>
    <scope>NUCLEOTIDE SEQUENCE [LARGE SCALE GENOMIC DNA]</scope>
    <source>
        <strain evidence="2">DSM 22620</strain>
    </source>
</reference>
<protein>
    <submittedName>
        <fullName evidence="1">Ribbon-helix-helix protein, copG family</fullName>
    </submittedName>
</protein>
<dbReference type="EMBL" id="LT629759">
    <property type="protein sequence ID" value="SDR79226.1"/>
    <property type="molecule type" value="Genomic_DNA"/>
</dbReference>